<dbReference type="GO" id="GO:0010185">
    <property type="term" value="P:regulation of cellular defense response"/>
    <property type="evidence" value="ECO:0007669"/>
    <property type="project" value="UniProtKB-ARBA"/>
</dbReference>
<dbReference type="InterPro" id="IPR006585">
    <property type="entry name" value="FTP1"/>
</dbReference>
<dbReference type="InterPro" id="IPR003609">
    <property type="entry name" value="Pan_app"/>
</dbReference>
<comment type="similarity">
    <text evidence="2">Belongs to the fucolectin family.</text>
</comment>
<dbReference type="EnsemblMetazoa" id="XM_038213913.1">
    <property type="protein sequence ID" value="XP_038069841.1"/>
    <property type="gene ID" value="LOC119739078"/>
</dbReference>
<evidence type="ECO:0000256" key="2">
    <source>
        <dbReference type="ARBA" id="ARBA00010147"/>
    </source>
</evidence>
<dbReference type="SUPFAM" id="SSF49785">
    <property type="entry name" value="Galactose-binding domain-like"/>
    <property type="match status" value="1"/>
</dbReference>
<evidence type="ECO:0000256" key="6">
    <source>
        <dbReference type="ARBA" id="ARBA00022837"/>
    </source>
</evidence>
<dbReference type="Proteomes" id="UP000887568">
    <property type="component" value="Unplaced"/>
</dbReference>
<evidence type="ECO:0000313" key="9">
    <source>
        <dbReference type="EnsemblMetazoa" id="XP_038069841.1"/>
    </source>
</evidence>
<feature type="domain" description="Apple" evidence="8">
    <location>
        <begin position="187"/>
        <end position="269"/>
    </location>
</feature>
<dbReference type="OrthoDB" id="6102375at2759"/>
<keyword evidence="5" id="KW-0430">Lectin</keyword>
<dbReference type="GeneID" id="119739078"/>
<dbReference type="GO" id="GO:0046872">
    <property type="term" value="F:metal ion binding"/>
    <property type="evidence" value="ECO:0007669"/>
    <property type="project" value="UniProtKB-KW"/>
</dbReference>
<evidence type="ECO:0000256" key="1">
    <source>
        <dbReference type="ARBA" id="ARBA00002219"/>
    </source>
</evidence>
<protein>
    <recommendedName>
        <fullName evidence="8">Apple domain-containing protein</fullName>
    </recommendedName>
</protein>
<reference evidence="9" key="1">
    <citation type="submission" date="2022-11" db="UniProtKB">
        <authorList>
            <consortium name="EnsemblMetazoa"/>
        </authorList>
    </citation>
    <scope>IDENTIFICATION</scope>
</reference>
<dbReference type="Gene3D" id="3.50.4.10">
    <property type="entry name" value="Hepatocyte Growth Factor"/>
    <property type="match status" value="1"/>
</dbReference>
<keyword evidence="7" id="KW-1015">Disulfide bond</keyword>
<keyword evidence="10" id="KW-1185">Reference proteome</keyword>
<dbReference type="PANTHER" id="PTHR45713:SF6">
    <property type="entry name" value="F5_8 TYPE C DOMAIN-CONTAINING PROTEIN"/>
    <property type="match status" value="1"/>
</dbReference>
<evidence type="ECO:0000259" key="8">
    <source>
        <dbReference type="PROSITE" id="PS50948"/>
    </source>
</evidence>
<dbReference type="Pfam" id="PF22633">
    <property type="entry name" value="F5_F8_type_C_2"/>
    <property type="match status" value="1"/>
</dbReference>
<dbReference type="GO" id="GO:0001868">
    <property type="term" value="P:regulation of complement activation, lectin pathway"/>
    <property type="evidence" value="ECO:0007669"/>
    <property type="project" value="UniProtKB-ARBA"/>
</dbReference>
<evidence type="ECO:0000313" key="10">
    <source>
        <dbReference type="Proteomes" id="UP000887568"/>
    </source>
</evidence>
<name>A0A914B2W6_PATMI</name>
<dbReference type="RefSeq" id="XP_038069841.1">
    <property type="nucleotide sequence ID" value="XM_038213913.1"/>
</dbReference>
<sequence length="269" mass="29799">MLKEVNRLHWRLGSVGDMCLLFLATQLCCFQYVHCGFRAISLSGKPTSQSSTTSSLYPSFKAIDGTASSFSHTAGGDPHPWWKIDLQNERCLGQITVQIRSGCCGQNRFFGTVVRAGLSTNYTENRPCGSPATAAQSSPGTVTEFPCDTPRRARYVSLDIDPSRPGVTTPILQIAELTVEEHTTRPCYPHIKSTKFERLHKKGLIDNPNPLSTKTARSLTTCADFCTKETDCFSFDFGKSLKQCRLYNLNSTDIVMTPNDEFAVYTVLN</sequence>
<organism evidence="9 10">
    <name type="scientific">Patiria miniata</name>
    <name type="common">Bat star</name>
    <name type="synonym">Asterina miniata</name>
    <dbReference type="NCBI Taxonomy" id="46514"/>
    <lineage>
        <taxon>Eukaryota</taxon>
        <taxon>Metazoa</taxon>
        <taxon>Echinodermata</taxon>
        <taxon>Eleutherozoa</taxon>
        <taxon>Asterozoa</taxon>
        <taxon>Asteroidea</taxon>
        <taxon>Valvatacea</taxon>
        <taxon>Valvatida</taxon>
        <taxon>Asterinidae</taxon>
        <taxon>Patiria</taxon>
    </lineage>
</organism>
<evidence type="ECO:0000256" key="7">
    <source>
        <dbReference type="ARBA" id="ARBA00023157"/>
    </source>
</evidence>
<dbReference type="GO" id="GO:0042806">
    <property type="term" value="F:fucose binding"/>
    <property type="evidence" value="ECO:0007669"/>
    <property type="project" value="UniProtKB-ARBA"/>
</dbReference>
<comment type="subunit">
    <text evidence="3">Homotrimer.</text>
</comment>
<dbReference type="PANTHER" id="PTHR45713">
    <property type="entry name" value="FTP DOMAIN-CONTAINING PROTEIN"/>
    <property type="match status" value="1"/>
</dbReference>
<accession>A0A914B2W6</accession>
<evidence type="ECO:0000256" key="4">
    <source>
        <dbReference type="ARBA" id="ARBA00022723"/>
    </source>
</evidence>
<keyword evidence="4" id="KW-0479">Metal-binding</keyword>
<dbReference type="InterPro" id="IPR051941">
    <property type="entry name" value="BG_Antigen-Binding_Lectin"/>
</dbReference>
<comment type="function">
    <text evidence="1">Acts as a defensive agent. Recognizes blood group fucosylated oligosaccharides including A, B, H and Lewis B-type antigens. Does not recognize Lewis A antigen and has low affinity for monovalent haptens.</text>
</comment>
<dbReference type="Pfam" id="PF00024">
    <property type="entry name" value="PAN_1"/>
    <property type="match status" value="1"/>
</dbReference>
<dbReference type="InterPro" id="IPR008979">
    <property type="entry name" value="Galactose-bd-like_sf"/>
</dbReference>
<dbReference type="SUPFAM" id="SSF57414">
    <property type="entry name" value="Hairpin loop containing domain-like"/>
    <property type="match status" value="1"/>
</dbReference>
<evidence type="ECO:0000256" key="3">
    <source>
        <dbReference type="ARBA" id="ARBA00011233"/>
    </source>
</evidence>
<dbReference type="SMART" id="SM00607">
    <property type="entry name" value="FTP"/>
    <property type="match status" value="1"/>
</dbReference>
<dbReference type="PROSITE" id="PS50948">
    <property type="entry name" value="PAN"/>
    <property type="match status" value="1"/>
</dbReference>
<dbReference type="AlphaFoldDB" id="A0A914B2W6"/>
<proteinExistence type="inferred from homology"/>
<evidence type="ECO:0000256" key="5">
    <source>
        <dbReference type="ARBA" id="ARBA00022734"/>
    </source>
</evidence>
<keyword evidence="6" id="KW-0106">Calcium</keyword>
<dbReference type="Gene3D" id="2.60.120.260">
    <property type="entry name" value="Galactose-binding domain-like"/>
    <property type="match status" value="1"/>
</dbReference>